<organism evidence="2 3">
    <name type="scientific">Microlunatus antarcticus</name>
    <dbReference type="NCBI Taxonomy" id="53388"/>
    <lineage>
        <taxon>Bacteria</taxon>
        <taxon>Bacillati</taxon>
        <taxon>Actinomycetota</taxon>
        <taxon>Actinomycetes</taxon>
        <taxon>Propionibacteriales</taxon>
        <taxon>Propionibacteriaceae</taxon>
        <taxon>Microlunatus</taxon>
    </lineage>
</organism>
<evidence type="ECO:0000256" key="1">
    <source>
        <dbReference type="SAM" id="MobiDB-lite"/>
    </source>
</evidence>
<evidence type="ECO:0008006" key="4">
    <source>
        <dbReference type="Google" id="ProtNLM"/>
    </source>
</evidence>
<dbReference type="RefSeq" id="WP_183336030.1">
    <property type="nucleotide sequence ID" value="NZ_JACHZG010000001.1"/>
</dbReference>
<evidence type="ECO:0000313" key="3">
    <source>
        <dbReference type="Proteomes" id="UP000565572"/>
    </source>
</evidence>
<gene>
    <name evidence="2" type="ORF">FHX39_000211</name>
</gene>
<evidence type="ECO:0000313" key="2">
    <source>
        <dbReference type="EMBL" id="MBB3325267.1"/>
    </source>
</evidence>
<dbReference type="AlphaFoldDB" id="A0A7W5P5H0"/>
<protein>
    <recommendedName>
        <fullName evidence="4">DUF222 domain-containing protein</fullName>
    </recommendedName>
</protein>
<dbReference type="EMBL" id="JACHZG010000001">
    <property type="protein sequence ID" value="MBB3325267.1"/>
    <property type="molecule type" value="Genomic_DNA"/>
</dbReference>
<keyword evidence="3" id="KW-1185">Reference proteome</keyword>
<feature type="region of interest" description="Disordered" evidence="1">
    <location>
        <begin position="251"/>
        <end position="276"/>
    </location>
</feature>
<sequence length="478" mass="51672">MFDPSGCTGAQLAARVVANEADLRQRECEVLVLAAGWADLHDLDTTATGYEPLVERGVGYGGDGCPDVSEYAVHELGALRATSSGTAEQLVADALDLRHRHPRLWDRIRHGEVRAWQAVHVARACHTLSREAADLVDRAVTAHLGRLPWARFGRILAAAIVQADPALAEQRAEEARQARGVWAYPGEDGLKTLVAKAAAGDVTFLLATVNRLADILALDGDAEPADHRRAKALGLLARPAQALQLLIDHQHDADRSTPSPDDESEPDDGGPSLDLSAPTELADVAALRPRIVLHFHLSDTATATGHGVVRPEHGEPTSLQQLRTWLAETGCPVTVRPVLDPADLAPVDAYETPLRLREALFTRHPAEVFPFGSAVARSLDADHSIPYRQPDHGGPPGQTGLHNLGPLARAHHRAVTFGRWRRRQPEPGTYVFRTPHGYVFVVTNQGTLNLGCAAFADDVWRRAHQSPTHARTGEESAA</sequence>
<comment type="caution">
    <text evidence="2">The sequence shown here is derived from an EMBL/GenBank/DDBJ whole genome shotgun (WGS) entry which is preliminary data.</text>
</comment>
<name>A0A7W5P5H0_9ACTN</name>
<dbReference type="Proteomes" id="UP000565572">
    <property type="component" value="Unassembled WGS sequence"/>
</dbReference>
<reference evidence="2 3" key="1">
    <citation type="submission" date="2020-08" db="EMBL/GenBank/DDBJ databases">
        <title>Sequencing the genomes of 1000 actinobacteria strains.</title>
        <authorList>
            <person name="Klenk H.-P."/>
        </authorList>
    </citation>
    <scope>NUCLEOTIDE SEQUENCE [LARGE SCALE GENOMIC DNA]</scope>
    <source>
        <strain evidence="2 3">DSM 11053</strain>
    </source>
</reference>
<proteinExistence type="predicted"/>
<accession>A0A7W5P5H0</accession>